<name>A0A644ZP52_9ZZZZ</name>
<dbReference type="AlphaFoldDB" id="A0A644ZP52"/>
<evidence type="ECO:0000259" key="2">
    <source>
        <dbReference type="Pfam" id="PF00117"/>
    </source>
</evidence>
<dbReference type="InterPro" id="IPR017926">
    <property type="entry name" value="GATASE"/>
</dbReference>
<accession>A0A644ZP52</accession>
<dbReference type="CDD" id="cd01743">
    <property type="entry name" value="GATase1_Anthranilate_Synthase"/>
    <property type="match status" value="1"/>
</dbReference>
<dbReference type="PRINTS" id="PR00099">
    <property type="entry name" value="CPSGATASE"/>
</dbReference>
<dbReference type="SUPFAM" id="SSF52317">
    <property type="entry name" value="Class I glutamine amidotransferase-like"/>
    <property type="match status" value="1"/>
</dbReference>
<dbReference type="GO" id="GO:0000162">
    <property type="term" value="P:L-tryptophan biosynthetic process"/>
    <property type="evidence" value="ECO:0007669"/>
    <property type="project" value="TreeGrafter"/>
</dbReference>
<dbReference type="PRINTS" id="PR00097">
    <property type="entry name" value="ANTSNTHASEII"/>
</dbReference>
<organism evidence="3">
    <name type="scientific">bioreactor metagenome</name>
    <dbReference type="NCBI Taxonomy" id="1076179"/>
    <lineage>
        <taxon>unclassified sequences</taxon>
        <taxon>metagenomes</taxon>
        <taxon>ecological metagenomes</taxon>
    </lineage>
</organism>
<dbReference type="InterPro" id="IPR050472">
    <property type="entry name" value="Anth_synth/Amidotransfase"/>
</dbReference>
<keyword evidence="3" id="KW-0808">Transferase</keyword>
<dbReference type="InterPro" id="IPR006221">
    <property type="entry name" value="TrpG/PapA_dom"/>
</dbReference>
<dbReference type="PRINTS" id="PR00096">
    <property type="entry name" value="GATASE"/>
</dbReference>
<dbReference type="GO" id="GO:0004049">
    <property type="term" value="F:anthranilate synthase activity"/>
    <property type="evidence" value="ECO:0007669"/>
    <property type="project" value="TreeGrafter"/>
</dbReference>
<dbReference type="EMBL" id="VSSQ01009014">
    <property type="protein sequence ID" value="MPM40473.1"/>
    <property type="molecule type" value="Genomic_DNA"/>
</dbReference>
<dbReference type="GO" id="GO:0046820">
    <property type="term" value="F:4-amino-4-deoxychorismate synthase activity"/>
    <property type="evidence" value="ECO:0007669"/>
    <property type="project" value="UniProtKB-EC"/>
</dbReference>
<dbReference type="InterPro" id="IPR029062">
    <property type="entry name" value="Class_I_gatase-like"/>
</dbReference>
<dbReference type="EC" id="2.6.1.85" evidence="3"/>
<comment type="caution">
    <text evidence="3">The sequence shown here is derived from an EMBL/GenBank/DDBJ whole genome shotgun (WGS) entry which is preliminary data.</text>
</comment>
<proteinExistence type="predicted"/>
<sequence length="196" mass="21509">MIFMLDNYDSFTYNLVQYLQMLGAEVVVRRNDEITVDEVLAMKPEAIVLSPGPGRPENAGILIDLIRASGKIPLLGVCLGHQAIGAAFGGAVIRAKRIMHGKTSVVTHDGQGLFTGLGKSFPAVRYHSLVIDEATLPECLTVTARSDDGEIMGVRYNRPDRLIEGVQYHPESILSTNGKRQLQNFLNLAADFNREQ</sequence>
<protein>
    <submittedName>
        <fullName evidence="3">Aminodeoxychorismate/anthranilate synthase component 2</fullName>
        <ecNumber evidence="3">2.6.1.85</ecNumber>
    </submittedName>
</protein>
<gene>
    <name evidence="3" type="primary">pabA_13</name>
    <name evidence="3" type="ORF">SDC9_87117</name>
</gene>
<keyword evidence="1" id="KW-0315">Glutamine amidotransferase</keyword>
<dbReference type="GO" id="GO:0005829">
    <property type="term" value="C:cytosol"/>
    <property type="evidence" value="ECO:0007669"/>
    <property type="project" value="TreeGrafter"/>
</dbReference>
<dbReference type="PANTHER" id="PTHR43418">
    <property type="entry name" value="MULTIFUNCTIONAL TRYPTOPHAN BIOSYNTHESIS PROTEIN-RELATED"/>
    <property type="match status" value="1"/>
</dbReference>
<dbReference type="PANTHER" id="PTHR43418:SF4">
    <property type="entry name" value="MULTIFUNCTIONAL TRYPTOPHAN BIOSYNTHESIS PROTEIN"/>
    <property type="match status" value="1"/>
</dbReference>
<evidence type="ECO:0000256" key="1">
    <source>
        <dbReference type="ARBA" id="ARBA00022962"/>
    </source>
</evidence>
<dbReference type="PROSITE" id="PS51273">
    <property type="entry name" value="GATASE_TYPE_1"/>
    <property type="match status" value="1"/>
</dbReference>
<dbReference type="NCBIfam" id="TIGR00566">
    <property type="entry name" value="trpG_papA"/>
    <property type="match status" value="1"/>
</dbReference>
<dbReference type="Pfam" id="PF00117">
    <property type="entry name" value="GATase"/>
    <property type="match status" value="1"/>
</dbReference>
<keyword evidence="3" id="KW-0032">Aminotransferase</keyword>
<feature type="domain" description="Glutamine amidotransferase" evidence="2">
    <location>
        <begin position="4"/>
        <end position="186"/>
    </location>
</feature>
<reference evidence="3" key="1">
    <citation type="submission" date="2019-08" db="EMBL/GenBank/DDBJ databases">
        <authorList>
            <person name="Kucharzyk K."/>
            <person name="Murdoch R.W."/>
            <person name="Higgins S."/>
            <person name="Loffler F."/>
        </authorList>
    </citation>
    <scope>NUCLEOTIDE SEQUENCE</scope>
</reference>
<dbReference type="FunFam" id="3.40.50.880:FF:000003">
    <property type="entry name" value="Anthranilate synthase component II"/>
    <property type="match status" value="1"/>
</dbReference>
<dbReference type="Gene3D" id="3.40.50.880">
    <property type="match status" value="1"/>
</dbReference>
<evidence type="ECO:0000313" key="3">
    <source>
        <dbReference type="EMBL" id="MPM40473.1"/>
    </source>
</evidence>